<dbReference type="HOGENOM" id="CLU_017295_3_2_9"/>
<evidence type="ECO:0000259" key="6">
    <source>
        <dbReference type="PROSITE" id="PS50106"/>
    </source>
</evidence>
<dbReference type="PANTHER" id="PTHR32060">
    <property type="entry name" value="TAIL-SPECIFIC PROTEASE"/>
    <property type="match status" value="1"/>
</dbReference>
<dbReference type="Proteomes" id="UP000019426">
    <property type="component" value="Chromosome M2/40_rep1"/>
</dbReference>
<dbReference type="CDD" id="cd06782">
    <property type="entry name" value="cpPDZ_CPP-like"/>
    <property type="match status" value="1"/>
</dbReference>
<dbReference type="SUPFAM" id="SSF50156">
    <property type="entry name" value="PDZ domain-like"/>
    <property type="match status" value="1"/>
</dbReference>
<sequence length="404" mass="45046">MNKKKKIIIVSIVLILTNAATFTGATILSKYLSLKRKDTVVLSKSDYEELKEFNNLFLAKELIEKKYIGDIDEESLTSGAIKGLMDSLDDPYSTYFTKEEYEEFYTLSGKYYGIGVQINANNEGKIRIVNVYDKSPAKSAGLQKEDLIIKVNDEDVDWSSSSKAISMMKGEKGKKVKLTIQREDSIFEANLTTDDVEKNPVTYELIDNEIGYISLEEFDGNSNKYFTNAVEELKNKGAKGFVIDLRGNPGGYLDQVVGIASQFTEKGKLLVYTVDKENKKEEYKSTGGELIGMPMVLLVDGNSASASEVFTGVVKDYKLGTIVGTKTYGKGVCQNTYPIKDGEEGAIKVTTAQYYTPAGNNIHKVGIEPDITVEYPKELLNEEYDKSKDPQFNKAIEEIKNKLK</sequence>
<dbReference type="OrthoDB" id="9812068at2"/>
<dbReference type="InterPro" id="IPR004447">
    <property type="entry name" value="Peptidase_S41A"/>
</dbReference>
<keyword evidence="8" id="KW-1185">Reference proteome</keyword>
<keyword evidence="3 5" id="KW-0378">Hydrolase</keyword>
<evidence type="ECO:0000256" key="2">
    <source>
        <dbReference type="ARBA" id="ARBA00022670"/>
    </source>
</evidence>
<evidence type="ECO:0000256" key="3">
    <source>
        <dbReference type="ARBA" id="ARBA00022801"/>
    </source>
</evidence>
<evidence type="ECO:0000256" key="1">
    <source>
        <dbReference type="ARBA" id="ARBA00009179"/>
    </source>
</evidence>
<evidence type="ECO:0000256" key="5">
    <source>
        <dbReference type="RuleBase" id="RU004404"/>
    </source>
</evidence>
<dbReference type="RefSeq" id="WP_044039307.1">
    <property type="nucleotide sequence ID" value="NZ_HG917868.1"/>
</dbReference>
<dbReference type="MEROPS" id="S41.004"/>
<name>W6SIL4_9CLOT</name>
<dbReference type="InterPro" id="IPR029045">
    <property type="entry name" value="ClpP/crotonase-like_dom_sf"/>
</dbReference>
<dbReference type="GO" id="GO:0030288">
    <property type="term" value="C:outer membrane-bounded periplasmic space"/>
    <property type="evidence" value="ECO:0007669"/>
    <property type="project" value="TreeGrafter"/>
</dbReference>
<dbReference type="Gene3D" id="3.90.226.10">
    <property type="entry name" value="2-enoyl-CoA Hydratase, Chain A, domain 1"/>
    <property type="match status" value="1"/>
</dbReference>
<feature type="domain" description="PDZ" evidence="6">
    <location>
        <begin position="108"/>
        <end position="169"/>
    </location>
</feature>
<evidence type="ECO:0000256" key="4">
    <source>
        <dbReference type="ARBA" id="ARBA00022825"/>
    </source>
</evidence>
<reference evidence="7 8" key="1">
    <citation type="submission" date="2013-11" db="EMBL/GenBank/DDBJ databases">
        <title>Complete genome sequence of Clostridum sp. M2/40.</title>
        <authorList>
            <person name="Wibberg D."/>
            <person name="Puehler A."/>
            <person name="Schlueter A."/>
        </authorList>
    </citation>
    <scope>NUCLEOTIDE SEQUENCE [LARGE SCALE GENOMIC DNA]</scope>
    <source>
        <strain evidence="8">M2/40</strain>
    </source>
</reference>
<dbReference type="KEGG" id="clt:CM240_2363"/>
<dbReference type="CDD" id="cd07560">
    <property type="entry name" value="Peptidase_S41_CPP"/>
    <property type="match status" value="1"/>
</dbReference>
<dbReference type="PROSITE" id="PS50106">
    <property type="entry name" value="PDZ"/>
    <property type="match status" value="1"/>
</dbReference>
<gene>
    <name evidence="7" type="ORF">CM240_2363</name>
</gene>
<dbReference type="Pfam" id="PF22694">
    <property type="entry name" value="CtpB_N-like"/>
    <property type="match status" value="1"/>
</dbReference>
<dbReference type="Pfam" id="PF03572">
    <property type="entry name" value="Peptidase_S41"/>
    <property type="match status" value="1"/>
</dbReference>
<dbReference type="Pfam" id="PF13180">
    <property type="entry name" value="PDZ_2"/>
    <property type="match status" value="1"/>
</dbReference>
<dbReference type="AlphaFoldDB" id="W6SIL4"/>
<proteinExistence type="inferred from homology"/>
<dbReference type="Gene3D" id="2.30.42.10">
    <property type="match status" value="1"/>
</dbReference>
<dbReference type="PATRIC" id="fig|1216932.3.peg.2341"/>
<dbReference type="SMART" id="SM00228">
    <property type="entry name" value="PDZ"/>
    <property type="match status" value="1"/>
</dbReference>
<dbReference type="GO" id="GO:0008236">
    <property type="term" value="F:serine-type peptidase activity"/>
    <property type="evidence" value="ECO:0007669"/>
    <property type="project" value="UniProtKB-KW"/>
</dbReference>
<dbReference type="InterPro" id="IPR001478">
    <property type="entry name" value="PDZ"/>
</dbReference>
<dbReference type="Gene3D" id="3.30.750.44">
    <property type="match status" value="1"/>
</dbReference>
<dbReference type="GO" id="GO:0006508">
    <property type="term" value="P:proteolysis"/>
    <property type="evidence" value="ECO:0007669"/>
    <property type="project" value="UniProtKB-KW"/>
</dbReference>
<evidence type="ECO:0000313" key="7">
    <source>
        <dbReference type="EMBL" id="CDM69500.1"/>
    </source>
</evidence>
<dbReference type="EMBL" id="HG917868">
    <property type="protein sequence ID" value="CDM69500.1"/>
    <property type="molecule type" value="Genomic_DNA"/>
</dbReference>
<accession>W6SIL4</accession>
<comment type="similarity">
    <text evidence="1 5">Belongs to the peptidase S41A family.</text>
</comment>
<dbReference type="PANTHER" id="PTHR32060:SF30">
    <property type="entry name" value="CARBOXY-TERMINAL PROCESSING PROTEASE CTPA"/>
    <property type="match status" value="1"/>
</dbReference>
<dbReference type="GO" id="GO:0004175">
    <property type="term" value="F:endopeptidase activity"/>
    <property type="evidence" value="ECO:0007669"/>
    <property type="project" value="TreeGrafter"/>
</dbReference>
<dbReference type="NCBIfam" id="TIGR00225">
    <property type="entry name" value="prc"/>
    <property type="match status" value="1"/>
</dbReference>
<dbReference type="GO" id="GO:0007165">
    <property type="term" value="P:signal transduction"/>
    <property type="evidence" value="ECO:0007669"/>
    <property type="project" value="TreeGrafter"/>
</dbReference>
<dbReference type="InterPro" id="IPR055210">
    <property type="entry name" value="CtpA/B_N"/>
</dbReference>
<organism evidence="7 8">
    <name type="scientific">Clostridium bornimense</name>
    <dbReference type="NCBI Taxonomy" id="1216932"/>
    <lineage>
        <taxon>Bacteria</taxon>
        <taxon>Bacillati</taxon>
        <taxon>Bacillota</taxon>
        <taxon>Clostridia</taxon>
        <taxon>Eubacteriales</taxon>
        <taxon>Clostridiaceae</taxon>
        <taxon>Clostridium</taxon>
    </lineage>
</organism>
<dbReference type="eggNOG" id="COG0793">
    <property type="taxonomic scope" value="Bacteria"/>
</dbReference>
<dbReference type="SMART" id="SM00245">
    <property type="entry name" value="TSPc"/>
    <property type="match status" value="1"/>
</dbReference>
<dbReference type="InterPro" id="IPR005151">
    <property type="entry name" value="Tail-specific_protease"/>
</dbReference>
<keyword evidence="4 5" id="KW-0720">Serine protease</keyword>
<keyword evidence="2 5" id="KW-0645">Protease</keyword>
<dbReference type="InterPro" id="IPR036034">
    <property type="entry name" value="PDZ_sf"/>
</dbReference>
<protein>
    <submittedName>
        <fullName evidence="7">Carboxyl-terminal protease</fullName>
        <ecNumber evidence="7">3.4.21.-</ecNumber>
    </submittedName>
</protein>
<dbReference type="SUPFAM" id="SSF52096">
    <property type="entry name" value="ClpP/crotonase"/>
    <property type="match status" value="1"/>
</dbReference>
<evidence type="ECO:0000313" key="8">
    <source>
        <dbReference type="Proteomes" id="UP000019426"/>
    </source>
</evidence>
<dbReference type="STRING" id="1216932.CM240_2363"/>
<dbReference type="EC" id="3.4.21.-" evidence="7"/>